<evidence type="ECO:0000256" key="1">
    <source>
        <dbReference type="ARBA" id="ARBA00022679"/>
    </source>
</evidence>
<keyword evidence="4" id="KW-0255">Endonuclease</keyword>
<evidence type="ECO:0000313" key="7">
    <source>
        <dbReference type="EnsemblMetazoa" id="AALFPA23_003738.P4321"/>
    </source>
</evidence>
<dbReference type="GeneID" id="134285066"/>
<name>A0ABM1XXG5_AEDAL</name>
<dbReference type="Gene3D" id="2.40.70.10">
    <property type="entry name" value="Acid Proteases"/>
    <property type="match status" value="1"/>
</dbReference>
<feature type="region of interest" description="Disordered" evidence="5">
    <location>
        <begin position="480"/>
        <end position="508"/>
    </location>
</feature>
<dbReference type="CDD" id="cd05484">
    <property type="entry name" value="retropepsin_like_LTR_2"/>
    <property type="match status" value="1"/>
</dbReference>
<dbReference type="SUPFAM" id="SSF56672">
    <property type="entry name" value="DNA/RNA polymerases"/>
    <property type="match status" value="1"/>
</dbReference>
<evidence type="ECO:0000256" key="2">
    <source>
        <dbReference type="ARBA" id="ARBA00022695"/>
    </source>
</evidence>
<dbReference type="EnsemblMetazoa" id="AALFPA23_003738.R4321">
    <property type="protein sequence ID" value="AALFPA23_003738.P4321"/>
    <property type="gene ID" value="AALFPA23_003738"/>
</dbReference>
<evidence type="ECO:0000259" key="6">
    <source>
        <dbReference type="PROSITE" id="PS50878"/>
    </source>
</evidence>
<dbReference type="Gene3D" id="3.30.70.270">
    <property type="match status" value="2"/>
</dbReference>
<dbReference type="InterPro" id="IPR021109">
    <property type="entry name" value="Peptidase_aspartic_dom_sf"/>
</dbReference>
<dbReference type="SUPFAM" id="SSF50630">
    <property type="entry name" value="Acid proteases"/>
    <property type="match status" value="1"/>
</dbReference>
<feature type="compositionally biased region" description="Polar residues" evidence="5">
    <location>
        <begin position="517"/>
        <end position="528"/>
    </location>
</feature>
<feature type="domain" description="Reverse transcriptase" evidence="6">
    <location>
        <begin position="231"/>
        <end position="409"/>
    </location>
</feature>
<protein>
    <recommendedName>
        <fullName evidence="6">Reverse transcriptase domain-containing protein</fullName>
    </recommendedName>
</protein>
<dbReference type="Pfam" id="PF00078">
    <property type="entry name" value="RVT_1"/>
    <property type="match status" value="1"/>
</dbReference>
<dbReference type="InterPro" id="IPR000477">
    <property type="entry name" value="RT_dom"/>
</dbReference>
<reference evidence="8" key="1">
    <citation type="journal article" date="2015" name="Proc. Natl. Acad. Sci. U.S.A.">
        <title>Genome sequence of the Asian Tiger mosquito, Aedes albopictus, reveals insights into its biology, genetics, and evolution.</title>
        <authorList>
            <person name="Chen X.G."/>
            <person name="Jiang X."/>
            <person name="Gu J."/>
            <person name="Xu M."/>
            <person name="Wu Y."/>
            <person name="Deng Y."/>
            <person name="Zhang C."/>
            <person name="Bonizzoni M."/>
            <person name="Dermauw W."/>
            <person name="Vontas J."/>
            <person name="Armbruster P."/>
            <person name="Huang X."/>
            <person name="Yang Y."/>
            <person name="Zhang H."/>
            <person name="He W."/>
            <person name="Peng H."/>
            <person name="Liu Y."/>
            <person name="Wu K."/>
            <person name="Chen J."/>
            <person name="Lirakis M."/>
            <person name="Topalis P."/>
            <person name="Van Leeuwen T."/>
            <person name="Hall A.B."/>
            <person name="Jiang X."/>
            <person name="Thorpe C."/>
            <person name="Mueller R.L."/>
            <person name="Sun C."/>
            <person name="Waterhouse R.M."/>
            <person name="Yan G."/>
            <person name="Tu Z.J."/>
            <person name="Fang X."/>
            <person name="James A.A."/>
        </authorList>
    </citation>
    <scope>NUCLEOTIDE SEQUENCE [LARGE SCALE GENOMIC DNA]</scope>
    <source>
        <strain evidence="8">Foshan</strain>
    </source>
</reference>
<keyword evidence="3" id="KW-0540">Nuclease</keyword>
<keyword evidence="4" id="KW-0378">Hydrolase</keyword>
<reference evidence="7" key="2">
    <citation type="submission" date="2025-05" db="UniProtKB">
        <authorList>
            <consortium name="EnsemblMetazoa"/>
        </authorList>
    </citation>
    <scope>IDENTIFICATION</scope>
    <source>
        <strain evidence="7">Foshan</strain>
    </source>
</reference>
<dbReference type="PANTHER" id="PTHR37984:SF5">
    <property type="entry name" value="PROTEIN NYNRIN-LIKE"/>
    <property type="match status" value="1"/>
</dbReference>
<dbReference type="InterPro" id="IPR043502">
    <property type="entry name" value="DNA/RNA_pol_sf"/>
</dbReference>
<dbReference type="Proteomes" id="UP000069940">
    <property type="component" value="Unassembled WGS sequence"/>
</dbReference>
<dbReference type="Gene3D" id="3.10.10.10">
    <property type="entry name" value="HIV Type 1 Reverse Transcriptase, subunit A, domain 1"/>
    <property type="match status" value="1"/>
</dbReference>
<evidence type="ECO:0000256" key="5">
    <source>
        <dbReference type="SAM" id="MobiDB-lite"/>
    </source>
</evidence>
<keyword evidence="8" id="KW-1185">Reference proteome</keyword>
<feature type="region of interest" description="Disordered" evidence="5">
    <location>
        <begin position="516"/>
        <end position="535"/>
    </location>
</feature>
<proteinExistence type="predicted"/>
<organism evidence="7 8">
    <name type="scientific">Aedes albopictus</name>
    <name type="common">Asian tiger mosquito</name>
    <name type="synonym">Stegomyia albopicta</name>
    <dbReference type="NCBI Taxonomy" id="7160"/>
    <lineage>
        <taxon>Eukaryota</taxon>
        <taxon>Metazoa</taxon>
        <taxon>Ecdysozoa</taxon>
        <taxon>Arthropoda</taxon>
        <taxon>Hexapoda</taxon>
        <taxon>Insecta</taxon>
        <taxon>Pterygota</taxon>
        <taxon>Neoptera</taxon>
        <taxon>Endopterygota</taxon>
        <taxon>Diptera</taxon>
        <taxon>Nematocera</taxon>
        <taxon>Culicoidea</taxon>
        <taxon>Culicidae</taxon>
        <taxon>Culicinae</taxon>
        <taxon>Aedini</taxon>
        <taxon>Aedes</taxon>
        <taxon>Stegomyia</taxon>
    </lineage>
</organism>
<evidence type="ECO:0000256" key="4">
    <source>
        <dbReference type="ARBA" id="ARBA00022759"/>
    </source>
</evidence>
<dbReference type="InterPro" id="IPR043128">
    <property type="entry name" value="Rev_trsase/Diguanyl_cyclase"/>
</dbReference>
<evidence type="ECO:0000313" key="8">
    <source>
        <dbReference type="Proteomes" id="UP000069940"/>
    </source>
</evidence>
<accession>A0ABM1XXG5</accession>
<sequence>MHFVRDCSFSNHVCKDCKQTGHKEGYCGCYSAKTSTKKKKSKVNGVFAINQVSSESRRKFLTVNIDGSEVTLQFDTASDITIISRKIWNKCLGSPQLLPTTRAATTASGKPLQLLGELQSAITLGGVTKPGKLYVASNNLNLFGLEWIDLFGLWDKPLSAICNQVHADQPNAIQHYKARFPDVFRQGLGHCTKTKIRLFLKPEAMPVYKPKRPVPFTSVEKVDAELDRLQQLGIITPVDFSQWAAPIVVVKKPGGKIRICADYSTGLNAALESNNYPLPVPDDIFSKLNGCKYFSIIDLSDAYLQVEVDDDSKNLLTINTHRGLFGFNRLAPGVKSAPGAFQQLMNTMIADIQGVESFLDDLMVFSKTEKEHREILTALFQRLQEYGFILREEKCNLLQLQIKYLAHIVDESGLRPDPAKIEAIVKMPAPSDISSLRSFLGAVNFYGKFVSEMHQTTRRASQEGCQVRLEQRLPEVFPEVQRSAPVRSSPNALRPDSGHHRSSGRIPVRNWSLHHAQISQRRSQSGGTCTPFPHR</sequence>
<evidence type="ECO:0000256" key="3">
    <source>
        <dbReference type="ARBA" id="ARBA00022722"/>
    </source>
</evidence>
<dbReference type="RefSeq" id="XP_062701063.1">
    <property type="nucleotide sequence ID" value="XM_062845079.1"/>
</dbReference>
<keyword evidence="2" id="KW-0548">Nucleotidyltransferase</keyword>
<dbReference type="PANTHER" id="PTHR37984">
    <property type="entry name" value="PROTEIN CBG26694"/>
    <property type="match status" value="1"/>
</dbReference>
<dbReference type="CDD" id="cd01647">
    <property type="entry name" value="RT_LTR"/>
    <property type="match status" value="1"/>
</dbReference>
<dbReference type="InterPro" id="IPR034128">
    <property type="entry name" value="K02A2.6-like"/>
</dbReference>
<keyword evidence="1" id="KW-0808">Transferase</keyword>
<dbReference type="InterPro" id="IPR050951">
    <property type="entry name" value="Retrovirus_Pol_polyprotein"/>
</dbReference>
<dbReference type="PROSITE" id="PS50878">
    <property type="entry name" value="RT_POL"/>
    <property type="match status" value="1"/>
</dbReference>